<feature type="region of interest" description="Disordered" evidence="1">
    <location>
        <begin position="184"/>
        <end position="208"/>
    </location>
</feature>
<dbReference type="Proteomes" id="UP000000600">
    <property type="component" value="Unassembled WGS sequence"/>
</dbReference>
<dbReference type="eggNOG" id="ENOG502T02J">
    <property type="taxonomic scope" value="Eukaryota"/>
</dbReference>
<gene>
    <name evidence="2" type="ORF">GSPATT00024199001</name>
</gene>
<dbReference type="OrthoDB" id="306136at2759"/>
<accession>A0E854</accession>
<proteinExistence type="predicted"/>
<dbReference type="HOGENOM" id="CLU_1237119_0_0_1"/>
<evidence type="ECO:0000313" key="2">
    <source>
        <dbReference type="EMBL" id="CAK91471.1"/>
    </source>
</evidence>
<evidence type="ECO:0000313" key="3">
    <source>
        <dbReference type="Proteomes" id="UP000000600"/>
    </source>
</evidence>
<dbReference type="RefSeq" id="XP_001458868.1">
    <property type="nucleotide sequence ID" value="XM_001458831.1"/>
</dbReference>
<organism evidence="2 3">
    <name type="scientific">Paramecium tetraurelia</name>
    <dbReference type="NCBI Taxonomy" id="5888"/>
    <lineage>
        <taxon>Eukaryota</taxon>
        <taxon>Sar</taxon>
        <taxon>Alveolata</taxon>
        <taxon>Ciliophora</taxon>
        <taxon>Intramacronucleata</taxon>
        <taxon>Oligohymenophorea</taxon>
        <taxon>Peniculida</taxon>
        <taxon>Parameciidae</taxon>
        <taxon>Paramecium</taxon>
    </lineage>
</organism>
<evidence type="ECO:0000256" key="1">
    <source>
        <dbReference type="SAM" id="MobiDB-lite"/>
    </source>
</evidence>
<feature type="compositionally biased region" description="Low complexity" evidence="1">
    <location>
        <begin position="184"/>
        <end position="200"/>
    </location>
</feature>
<dbReference type="InParanoid" id="A0E854"/>
<reference evidence="2 3" key="1">
    <citation type="journal article" date="2006" name="Nature">
        <title>Global trends of whole-genome duplications revealed by the ciliate Paramecium tetraurelia.</title>
        <authorList>
            <consortium name="Genoscope"/>
            <person name="Aury J.-M."/>
            <person name="Jaillon O."/>
            <person name="Duret L."/>
            <person name="Noel B."/>
            <person name="Jubin C."/>
            <person name="Porcel B.M."/>
            <person name="Segurens B."/>
            <person name="Daubin V."/>
            <person name="Anthouard V."/>
            <person name="Aiach N."/>
            <person name="Arnaiz O."/>
            <person name="Billaut A."/>
            <person name="Beisson J."/>
            <person name="Blanc I."/>
            <person name="Bouhouche K."/>
            <person name="Camara F."/>
            <person name="Duharcourt S."/>
            <person name="Guigo R."/>
            <person name="Gogendeau D."/>
            <person name="Katinka M."/>
            <person name="Keller A.-M."/>
            <person name="Kissmehl R."/>
            <person name="Klotz C."/>
            <person name="Koll F."/>
            <person name="Le Moue A."/>
            <person name="Lepere C."/>
            <person name="Malinsky S."/>
            <person name="Nowacki M."/>
            <person name="Nowak J.K."/>
            <person name="Plattner H."/>
            <person name="Poulain J."/>
            <person name="Ruiz F."/>
            <person name="Serrano V."/>
            <person name="Zagulski M."/>
            <person name="Dessen P."/>
            <person name="Betermier M."/>
            <person name="Weissenbach J."/>
            <person name="Scarpelli C."/>
            <person name="Schachter V."/>
            <person name="Sperling L."/>
            <person name="Meyer E."/>
            <person name="Cohen J."/>
            <person name="Wincker P."/>
        </authorList>
    </citation>
    <scope>NUCLEOTIDE SEQUENCE [LARGE SCALE GENOMIC DNA]</scope>
    <source>
        <strain evidence="2 3">Stock d4-2</strain>
    </source>
</reference>
<dbReference type="KEGG" id="ptm:GSPATT00024199001"/>
<keyword evidence="3" id="KW-1185">Reference proteome</keyword>
<name>A0E854_PARTE</name>
<dbReference type="AlphaFoldDB" id="A0E854"/>
<dbReference type="EMBL" id="CT868663">
    <property type="protein sequence ID" value="CAK91471.1"/>
    <property type="molecule type" value="Genomic_DNA"/>
</dbReference>
<sequence>MNPLKDCNRSFIIIISRRDRQNIRDKMAERNQLYQKASQNYLSSLQREVETIKRTRPLAETRNLEFREQIANLFKRYEDGSVRLKQAIQKTNIEKINYNEYLIKVYPNYFTDEKRKLREENQRLMQQLQGFRQQVSNVPLQELQNLENEQYDYNDQQKFDQYLGQDYQEQDYQNQQYHFQEQQRQQFQQPQGHQNQSGQSKLNLTKQQEQDFLSEYLMPQQGKK</sequence>
<dbReference type="OMA" id="EQYDYND"/>
<protein>
    <submittedName>
        <fullName evidence="2">Uncharacterized protein</fullName>
    </submittedName>
</protein>
<dbReference type="GeneID" id="5044653"/>